<feature type="compositionally biased region" description="Low complexity" evidence="1">
    <location>
        <begin position="209"/>
        <end position="218"/>
    </location>
</feature>
<feature type="compositionally biased region" description="Low complexity" evidence="1">
    <location>
        <begin position="515"/>
        <end position="560"/>
    </location>
</feature>
<gene>
    <name evidence="2" type="ORF">QBC37DRAFT_378809</name>
</gene>
<feature type="compositionally biased region" description="Low complexity" evidence="1">
    <location>
        <begin position="437"/>
        <end position="448"/>
    </location>
</feature>
<feature type="compositionally biased region" description="Basic and acidic residues" evidence="1">
    <location>
        <begin position="103"/>
        <end position="113"/>
    </location>
</feature>
<evidence type="ECO:0000256" key="1">
    <source>
        <dbReference type="SAM" id="MobiDB-lite"/>
    </source>
</evidence>
<sequence>MSNKYRTATQTRRGARSGFPEHDDFEGLPVRQWRQEWVNVASAPPAESSQQNDIWDRELFYGMPKDAPLLAPHSQELLRLARSGRLYKRPAPADEDDMDNDGLEAKGNKKESESGVEGFMVKTWKQIPGNADGPTVSHLAKRHKNTVTLPSKAVLAQITGPTASRHKVRRIDAAGNPYEQTVTVAEGQKVDGEIISTTIVPLHNANPEAAAGQTQTTPARRRPPPPKRKAKGPGRGRKKGRLPLAAPAPAGPAPAQQPLAEGGVPPIKTETSGSDVVKMEENEDSEMADNSAMPSEDEDGEDGDEGDEEGDETPEVENVADQDHEMEDAEMPVIRPSSIEEPSEERRRSTSEEEITVPKPARFPAPPGLGSLGPRLSSPRVEGSPLKHVIIQSPTDQSPMVSPQAGSAAASSYMGVHTAMSSVVETAAGGATVSSSSVATSSSQVQTAEPSIPPLPTTTTTAAETTSNILNSLSSEPTTMETATIESPTKEPVPAAATPLIKDEHSTNGTPVPVLPVSVSSVLMDVDMSNPPTSSSTNSEQPTAQAQRAEEQQQPEVAVTSEPRPEPPDSPTLHPTATGADEDEGLNLLGSLERELDMQEDSLSRSASAGGGGNKDSGGAAETASLSQSAGGDPGGAVNNAVGPSFPPVVGAGAAGDEAGATKAD</sequence>
<proteinExistence type="predicted"/>
<protein>
    <submittedName>
        <fullName evidence="2">Uncharacterized protein</fullName>
    </submittedName>
</protein>
<feature type="compositionally biased region" description="Basic residues" evidence="1">
    <location>
        <begin position="219"/>
        <end position="241"/>
    </location>
</feature>
<feature type="compositionally biased region" description="Low complexity" evidence="1">
    <location>
        <begin position="457"/>
        <end position="466"/>
    </location>
</feature>
<feature type="region of interest" description="Disordered" evidence="1">
    <location>
        <begin position="437"/>
        <end position="665"/>
    </location>
</feature>
<comment type="caution">
    <text evidence="2">The sequence shown here is derived from an EMBL/GenBank/DDBJ whole genome shotgun (WGS) entry which is preliminary data.</text>
</comment>
<feature type="compositionally biased region" description="Low complexity" evidence="1">
    <location>
        <begin position="641"/>
        <end position="665"/>
    </location>
</feature>
<feature type="compositionally biased region" description="Acidic residues" evidence="1">
    <location>
        <begin position="295"/>
        <end position="330"/>
    </location>
</feature>
<dbReference type="Proteomes" id="UP001301769">
    <property type="component" value="Unassembled WGS sequence"/>
</dbReference>
<feature type="compositionally biased region" description="Polar residues" evidence="1">
    <location>
        <begin position="1"/>
        <end position="12"/>
    </location>
</feature>
<reference evidence="2" key="2">
    <citation type="submission" date="2023-05" db="EMBL/GenBank/DDBJ databases">
        <authorList>
            <consortium name="Lawrence Berkeley National Laboratory"/>
            <person name="Steindorff A."/>
            <person name="Hensen N."/>
            <person name="Bonometti L."/>
            <person name="Westerberg I."/>
            <person name="Brannstrom I.O."/>
            <person name="Guillou S."/>
            <person name="Cros-Aarteil S."/>
            <person name="Calhoun S."/>
            <person name="Haridas S."/>
            <person name="Kuo A."/>
            <person name="Mondo S."/>
            <person name="Pangilinan J."/>
            <person name="Riley R."/>
            <person name="Labutti K."/>
            <person name="Andreopoulos B."/>
            <person name="Lipzen A."/>
            <person name="Chen C."/>
            <person name="Yanf M."/>
            <person name="Daum C."/>
            <person name="Ng V."/>
            <person name="Clum A."/>
            <person name="Ohm R."/>
            <person name="Martin F."/>
            <person name="Silar P."/>
            <person name="Natvig D."/>
            <person name="Lalanne C."/>
            <person name="Gautier V."/>
            <person name="Ament-Velasquez S.L."/>
            <person name="Kruys A."/>
            <person name="Hutchinson M.I."/>
            <person name="Powell A.J."/>
            <person name="Barry K."/>
            <person name="Miller A.N."/>
            <person name="Grigoriev I.V."/>
            <person name="Debuchy R."/>
            <person name="Gladieux P."/>
            <person name="Thoren M.H."/>
            <person name="Johannesson H."/>
        </authorList>
    </citation>
    <scope>NUCLEOTIDE SEQUENCE</scope>
    <source>
        <strain evidence="2">PSN293</strain>
    </source>
</reference>
<feature type="region of interest" description="Disordered" evidence="1">
    <location>
        <begin position="1"/>
        <end position="24"/>
    </location>
</feature>
<organism evidence="2 3">
    <name type="scientific">Rhypophila decipiens</name>
    <dbReference type="NCBI Taxonomy" id="261697"/>
    <lineage>
        <taxon>Eukaryota</taxon>
        <taxon>Fungi</taxon>
        <taxon>Dikarya</taxon>
        <taxon>Ascomycota</taxon>
        <taxon>Pezizomycotina</taxon>
        <taxon>Sordariomycetes</taxon>
        <taxon>Sordariomycetidae</taxon>
        <taxon>Sordariales</taxon>
        <taxon>Naviculisporaceae</taxon>
        <taxon>Rhypophila</taxon>
    </lineage>
</organism>
<dbReference type="EMBL" id="MU858232">
    <property type="protein sequence ID" value="KAK4208714.1"/>
    <property type="molecule type" value="Genomic_DNA"/>
</dbReference>
<reference evidence="2" key="1">
    <citation type="journal article" date="2023" name="Mol. Phylogenet. Evol.">
        <title>Genome-scale phylogeny and comparative genomics of the fungal order Sordariales.</title>
        <authorList>
            <person name="Hensen N."/>
            <person name="Bonometti L."/>
            <person name="Westerberg I."/>
            <person name="Brannstrom I.O."/>
            <person name="Guillou S."/>
            <person name="Cros-Aarteil S."/>
            <person name="Calhoun S."/>
            <person name="Haridas S."/>
            <person name="Kuo A."/>
            <person name="Mondo S."/>
            <person name="Pangilinan J."/>
            <person name="Riley R."/>
            <person name="LaButti K."/>
            <person name="Andreopoulos B."/>
            <person name="Lipzen A."/>
            <person name="Chen C."/>
            <person name="Yan M."/>
            <person name="Daum C."/>
            <person name="Ng V."/>
            <person name="Clum A."/>
            <person name="Steindorff A."/>
            <person name="Ohm R.A."/>
            <person name="Martin F."/>
            <person name="Silar P."/>
            <person name="Natvig D.O."/>
            <person name="Lalanne C."/>
            <person name="Gautier V."/>
            <person name="Ament-Velasquez S.L."/>
            <person name="Kruys A."/>
            <person name="Hutchinson M.I."/>
            <person name="Powell A.J."/>
            <person name="Barry K."/>
            <person name="Miller A.N."/>
            <person name="Grigoriev I.V."/>
            <person name="Debuchy R."/>
            <person name="Gladieux P."/>
            <person name="Hiltunen Thoren M."/>
            <person name="Johannesson H."/>
        </authorList>
    </citation>
    <scope>NUCLEOTIDE SEQUENCE</scope>
    <source>
        <strain evidence="2">PSN293</strain>
    </source>
</reference>
<feature type="compositionally biased region" description="Polar residues" evidence="1">
    <location>
        <begin position="467"/>
        <end position="487"/>
    </location>
</feature>
<evidence type="ECO:0000313" key="2">
    <source>
        <dbReference type="EMBL" id="KAK4208714.1"/>
    </source>
</evidence>
<feature type="region of interest" description="Disordered" evidence="1">
    <location>
        <begin position="89"/>
        <end position="115"/>
    </location>
</feature>
<feature type="compositionally biased region" description="Low complexity" evidence="1">
    <location>
        <begin position="242"/>
        <end position="260"/>
    </location>
</feature>
<evidence type="ECO:0000313" key="3">
    <source>
        <dbReference type="Proteomes" id="UP001301769"/>
    </source>
</evidence>
<accession>A0AAN6XXG8</accession>
<name>A0AAN6XXG8_9PEZI</name>
<feature type="compositionally biased region" description="Acidic residues" evidence="1">
    <location>
        <begin position="93"/>
        <end position="102"/>
    </location>
</feature>
<keyword evidence="3" id="KW-1185">Reference proteome</keyword>
<feature type="region of interest" description="Disordered" evidence="1">
    <location>
        <begin position="199"/>
        <end position="384"/>
    </location>
</feature>
<dbReference type="AlphaFoldDB" id="A0AAN6XXG8"/>